<evidence type="ECO:0000256" key="1">
    <source>
        <dbReference type="SAM" id="MobiDB-lite"/>
    </source>
</evidence>
<sequence length="226" mass="25015">MTMNGDMPTKRDWRVRDRTMTMRARIGRVIMAVPIAMVVMASSACSNADESEASADAQPSISTTEQTPTRTSVLDQDVLEDECILTAAEVKTLVDVDVKEGENNAFTKHDGSEYRSCEYYFALKDLMSPLAQINVRRAMQGMPLDVVLELQDVPGDHPIPGIAREVLVKDNRSGVTIYTDAYIVSISIFTGMTDLIDKNTPLSITLPTDDEWATISRKVVARLPEQ</sequence>
<dbReference type="EMBL" id="CP041695">
    <property type="protein sequence ID" value="QDP77619.1"/>
    <property type="molecule type" value="Genomic_DNA"/>
</dbReference>
<evidence type="ECO:0000313" key="2">
    <source>
        <dbReference type="EMBL" id="QDP77619.1"/>
    </source>
</evidence>
<name>A0A516NFD4_9NOCA</name>
<dbReference type="KEGG" id="nod:FOH10_01500"/>
<dbReference type="GeneID" id="80331077"/>
<feature type="compositionally biased region" description="Polar residues" evidence="1">
    <location>
        <begin position="59"/>
        <end position="73"/>
    </location>
</feature>
<evidence type="ECO:0000313" key="3">
    <source>
        <dbReference type="Proteomes" id="UP000317039"/>
    </source>
</evidence>
<feature type="region of interest" description="Disordered" evidence="1">
    <location>
        <begin position="50"/>
        <end position="73"/>
    </location>
</feature>
<protein>
    <recommendedName>
        <fullName evidence="4">DUF3558 domain-containing protein</fullName>
    </recommendedName>
</protein>
<proteinExistence type="predicted"/>
<dbReference type="RefSeq" id="WP_143979333.1">
    <property type="nucleotide sequence ID" value="NZ_CP041695.1"/>
</dbReference>
<reference evidence="2 3" key="1">
    <citation type="submission" date="2019-07" db="EMBL/GenBank/DDBJ databases">
        <title>Complete Genome Sequence and Methylome Analysis of Nocardia otitidis-caviarum NEB252.</title>
        <authorList>
            <person name="Fomenkov A."/>
            <person name="Anton B.P."/>
            <person name="Vincze T."/>
            <person name="Roberts R.J."/>
        </authorList>
    </citation>
    <scope>NUCLEOTIDE SEQUENCE [LARGE SCALE GENOMIC DNA]</scope>
    <source>
        <strain evidence="2 3">NEB252</strain>
    </source>
</reference>
<organism evidence="2 3">
    <name type="scientific">Nocardia otitidiscaviarum</name>
    <dbReference type="NCBI Taxonomy" id="1823"/>
    <lineage>
        <taxon>Bacteria</taxon>
        <taxon>Bacillati</taxon>
        <taxon>Actinomycetota</taxon>
        <taxon>Actinomycetes</taxon>
        <taxon>Mycobacteriales</taxon>
        <taxon>Nocardiaceae</taxon>
        <taxon>Nocardia</taxon>
    </lineage>
</organism>
<dbReference type="AlphaFoldDB" id="A0A516NFD4"/>
<dbReference type="Proteomes" id="UP000317039">
    <property type="component" value="Chromosome"/>
</dbReference>
<gene>
    <name evidence="2" type="ORF">FOH10_01500</name>
</gene>
<accession>A0A516NFD4</accession>
<evidence type="ECO:0008006" key="4">
    <source>
        <dbReference type="Google" id="ProtNLM"/>
    </source>
</evidence>